<feature type="transmembrane region" description="Helical" evidence="1">
    <location>
        <begin position="270"/>
        <end position="287"/>
    </location>
</feature>
<dbReference type="Gene3D" id="1.50.10.150">
    <property type="entry name" value="Voltage-dependent anion channel"/>
    <property type="match status" value="1"/>
</dbReference>
<sequence length="336" mass="38543">MIYEEKKIVNPAAGAIVMAIGIFLYGAWQQFFTNGAVVSVFYLLLTLIIYLLLIRQSLQKGFWKPFLSNPVNSFVIGSWVAGLSVSAQVILENLERLQLLAVIVTVLNTGLWLFFLFLCLYNFKKLWHRPTSHHSHGGILLSTVSTQSLVIVWSKLFPEIPEVLIESVIIIGILFYLNSSALLIIRYRKTAWSITEDWTNTNCILHGALSITGLATVTAGVFPSSFVTFIWWCATVILFLVEGMELVRAYQRVRKLGWNQGVFTYHVSQWSRNFTFGMFYAFTMVMLESPAYTSVYSGFQQWFLYMWGWVVAVTLIYEMILWIYSFYESSFEITSS</sequence>
<evidence type="ECO:0000313" key="2">
    <source>
        <dbReference type="EMBL" id="MYL50042.1"/>
    </source>
</evidence>
<feature type="transmembrane region" description="Helical" evidence="1">
    <location>
        <begin position="229"/>
        <end position="250"/>
    </location>
</feature>
<feature type="transmembrane region" description="Helical" evidence="1">
    <location>
        <begin position="204"/>
        <end position="223"/>
    </location>
</feature>
<reference evidence="2 3" key="1">
    <citation type="submission" date="2019-11" db="EMBL/GenBank/DDBJ databases">
        <title>Genome sequences of 17 halophilic strains isolated from different environments.</title>
        <authorList>
            <person name="Furrow R.E."/>
        </authorList>
    </citation>
    <scope>NUCLEOTIDE SEQUENCE [LARGE SCALE GENOMIC DNA]</scope>
    <source>
        <strain evidence="2 3">22505_10_Sand</strain>
    </source>
</reference>
<evidence type="ECO:0000256" key="1">
    <source>
        <dbReference type="SAM" id="Phobius"/>
    </source>
</evidence>
<feature type="transmembrane region" description="Helical" evidence="1">
    <location>
        <begin position="135"/>
        <end position="157"/>
    </location>
</feature>
<dbReference type="InterPro" id="IPR038665">
    <property type="entry name" value="Voltage-dep_anion_channel_sf"/>
</dbReference>
<feature type="transmembrane region" description="Helical" evidence="1">
    <location>
        <begin position="74"/>
        <end position="91"/>
    </location>
</feature>
<feature type="transmembrane region" description="Helical" evidence="1">
    <location>
        <begin position="307"/>
        <end position="327"/>
    </location>
</feature>
<dbReference type="OrthoDB" id="2734473at2"/>
<proteinExistence type="predicted"/>
<gene>
    <name evidence="2" type="ORF">GLV98_11135</name>
</gene>
<feature type="transmembrane region" description="Helical" evidence="1">
    <location>
        <begin position="34"/>
        <end position="53"/>
    </location>
</feature>
<dbReference type="RefSeq" id="WP_160915094.1">
    <property type="nucleotide sequence ID" value="NZ_WMEZ01000003.1"/>
</dbReference>
<comment type="caution">
    <text evidence="2">The sequence shown here is derived from an EMBL/GenBank/DDBJ whole genome shotgun (WGS) entry which is preliminary data.</text>
</comment>
<dbReference type="Proteomes" id="UP000447393">
    <property type="component" value="Unassembled WGS sequence"/>
</dbReference>
<evidence type="ECO:0008006" key="4">
    <source>
        <dbReference type="Google" id="ProtNLM"/>
    </source>
</evidence>
<feature type="transmembrane region" description="Helical" evidence="1">
    <location>
        <begin position="97"/>
        <end position="123"/>
    </location>
</feature>
<protein>
    <recommendedName>
        <fullName evidence="4">Voltage-dependent anion channel</fullName>
    </recommendedName>
</protein>
<dbReference type="AlphaFoldDB" id="A0A845E5C3"/>
<keyword evidence="1" id="KW-1133">Transmembrane helix</keyword>
<evidence type="ECO:0000313" key="3">
    <source>
        <dbReference type="Proteomes" id="UP000447393"/>
    </source>
</evidence>
<feature type="transmembrane region" description="Helical" evidence="1">
    <location>
        <begin position="12"/>
        <end position="28"/>
    </location>
</feature>
<accession>A0A845E5C3</accession>
<feature type="transmembrane region" description="Helical" evidence="1">
    <location>
        <begin position="163"/>
        <end position="184"/>
    </location>
</feature>
<name>A0A845E5C3_9BACI</name>
<keyword evidence="1" id="KW-0472">Membrane</keyword>
<keyword evidence="1" id="KW-0812">Transmembrane</keyword>
<organism evidence="2 3">
    <name type="scientific">Halobacillus litoralis</name>
    <dbReference type="NCBI Taxonomy" id="45668"/>
    <lineage>
        <taxon>Bacteria</taxon>
        <taxon>Bacillati</taxon>
        <taxon>Bacillota</taxon>
        <taxon>Bacilli</taxon>
        <taxon>Bacillales</taxon>
        <taxon>Bacillaceae</taxon>
        <taxon>Halobacillus</taxon>
    </lineage>
</organism>
<dbReference type="EMBL" id="WMEZ01000003">
    <property type="protein sequence ID" value="MYL50042.1"/>
    <property type="molecule type" value="Genomic_DNA"/>
</dbReference>